<evidence type="ECO:0000256" key="2">
    <source>
        <dbReference type="SAM" id="MobiDB-lite"/>
    </source>
</evidence>
<feature type="compositionally biased region" description="Basic and acidic residues" evidence="2">
    <location>
        <begin position="1003"/>
        <end position="1013"/>
    </location>
</feature>
<feature type="compositionally biased region" description="Basic and acidic residues" evidence="2">
    <location>
        <begin position="980"/>
        <end position="994"/>
    </location>
</feature>
<reference evidence="3 4" key="1">
    <citation type="submission" date="2023-10" db="EMBL/GenBank/DDBJ databases">
        <title>Comparative genomics analysis reveals potential genetic determinants of host preference in Cryptosporidium xiaoi.</title>
        <authorList>
            <person name="Xiao L."/>
            <person name="Li J."/>
        </authorList>
    </citation>
    <scope>NUCLEOTIDE SEQUENCE [LARGE SCALE GENOMIC DNA]</scope>
    <source>
        <strain evidence="3 4">52996</strain>
    </source>
</reference>
<keyword evidence="1" id="KW-0175">Coiled coil</keyword>
<evidence type="ECO:0000313" key="4">
    <source>
        <dbReference type="Proteomes" id="UP001311799"/>
    </source>
</evidence>
<feature type="compositionally biased region" description="Basic and acidic residues" evidence="2">
    <location>
        <begin position="1026"/>
        <end position="1048"/>
    </location>
</feature>
<feature type="coiled-coil region" evidence="1">
    <location>
        <begin position="44"/>
        <end position="71"/>
    </location>
</feature>
<evidence type="ECO:0000256" key="1">
    <source>
        <dbReference type="SAM" id="Coils"/>
    </source>
</evidence>
<feature type="compositionally biased region" description="Basic and acidic residues" evidence="2">
    <location>
        <begin position="1139"/>
        <end position="1187"/>
    </location>
</feature>
<feature type="coiled-coil region" evidence="1">
    <location>
        <begin position="182"/>
        <end position="213"/>
    </location>
</feature>
<evidence type="ECO:0000313" key="3">
    <source>
        <dbReference type="EMBL" id="KAK6588271.1"/>
    </source>
</evidence>
<accession>A0AAV9Y0P7</accession>
<proteinExistence type="predicted"/>
<comment type="caution">
    <text evidence="3">The sequence shown here is derived from an EMBL/GenBank/DDBJ whole genome shotgun (WGS) entry which is preliminary data.</text>
</comment>
<feature type="compositionally biased region" description="Basic and acidic residues" evidence="2">
    <location>
        <begin position="1055"/>
        <end position="1074"/>
    </location>
</feature>
<keyword evidence="4" id="KW-1185">Reference proteome</keyword>
<feature type="region of interest" description="Disordered" evidence="2">
    <location>
        <begin position="980"/>
        <end position="1194"/>
    </location>
</feature>
<dbReference type="Proteomes" id="UP001311799">
    <property type="component" value="Unassembled WGS sequence"/>
</dbReference>
<feature type="compositionally biased region" description="Basic and acidic residues" evidence="2">
    <location>
        <begin position="1094"/>
        <end position="1132"/>
    </location>
</feature>
<dbReference type="EMBL" id="JAWDEY010000034">
    <property type="protein sequence ID" value="KAK6588271.1"/>
    <property type="molecule type" value="Genomic_DNA"/>
</dbReference>
<organism evidence="3 4">
    <name type="scientific">Cryptosporidium xiaoi</name>
    <dbReference type="NCBI Taxonomy" id="659607"/>
    <lineage>
        <taxon>Eukaryota</taxon>
        <taxon>Sar</taxon>
        <taxon>Alveolata</taxon>
        <taxon>Apicomplexa</taxon>
        <taxon>Conoidasida</taxon>
        <taxon>Coccidia</taxon>
        <taxon>Eucoccidiorida</taxon>
        <taxon>Eimeriorina</taxon>
        <taxon>Cryptosporidiidae</taxon>
        <taxon>Cryptosporidium</taxon>
    </lineage>
</organism>
<protein>
    <submittedName>
        <fullName evidence="3">Low complexity with large Glu repeat</fullName>
    </submittedName>
</protein>
<name>A0AAV9Y0P7_9CRYT</name>
<sequence>MLEVETPKGNEISKETTIGKSSMNEKREFKINNKGDFEYIKKILDEYELSRKSLQEEVHNLVLDNEDLKLKLKSSNDLLNYWKEEYEICNSSLELVTKELEQLKIHDENVNTFNKCLKTIECSNCGNEWKNITVENDEIINNERNLSNYVDITNILVSSLFISNANNNNDREITCNANSSNLKNVICEKDQQIEKLKKENNEYLMQIKSKNTLISELRDEICRLKSRIVITENNPTNLINITSDIESAFPIYSEDDKIVIKDFGVNKKSRKRKMELVSNIDNNKHSSNSYMDDVVEVMEKEMRLVQEYMSDDNDKVNDKHSYKFDECVESINVYDTIANKNTQFFKNNKCDNSGNDIDGTFDVELGVSKKVEMDDEELGFENDWGEDDLEEIWKENEQVTENIRRDNKYEQLFENIINDHNTIEYNNDTNVDNNDYGSKSINCDDERSNSVKNVHDISYDDHNTSNDGVKAIASLLDDFVSHISGSLEEEKDEEEKKDNNIKSLFDSINDRGSINYNRVTVDNKVRGLSGFTGLVSNIRNFFNEDVNQWKNSDKYEKSMDLNENSKESAILLESEVDLDVKNRNNEVNSNLDENKMSDDNENNINWEDDEWLDSESITSVDYTKQTGEISEVCDGVSNNIDDKHINVELNSVGKFVCEENDDLVELKPSLNSELEYDDFRELDEKNNIEKDYCSSTNNKHNFHNSSLDNYFGDPLKDEWGFDDFNEGFDEIEKNNKVETNVEYINNDLPIKYELDIKSDDLINNLTNLELDREKNDNKSNKCELNKYKESSISNATESESELDIGEKSHEIESNILNSELILEPESDGVISDIIVSELITDSDGSDKKDYSNHNLVEDSQKLYRFADKHNNENSNLLEVEIGVGSDIKDVDNDDIESYFEEKEGENIGNSGMDFELEMNSDIEGRECVLVREAGSGFDVEKVINNERVGFKFEIESSYENEEDNIIKCEIKSEYDFDKNKEDKKNDMTNKKVNSESELESDSEGIRDDNKNDLINKNAKSGSELESDSKGIKDDNRNDKTNKETKSESELESDFEGIKDDNRNNIIYKETKSGSELESDFEGIDKNNKNNIIYKETKSESELESDSKGIKDDNRNDKTNKETKSGSELESDSKGIGNDNRNDKTNKETKSESELKSDSKGIKDDNRNDKTNKETKSKLESSSEEERKKNKKEKKLNLSSNIIISEFEMEQKNGKNSCLIEVKSKLESNAESKDCIKVEYDLKTEQESELKSDNSLEGSLLEENNDSSLESLLKDEWECNDWEENIKFEEVENINNNFDDNLTLKKEPNKIEDDILWENDWDENYDDDDSGVKFNVDINNGNTLDKFNEETNNNNSNLNVLDTNIKIDSAMIDDNSNVDERILNLSDDDVEKESVINWDDEWSIDQDELSNSKYSQANNDNVNNKNNNLLNNLSCNLNKNVSLNVNNSTSIDGWDNDNDWNFDDLNNEKDNGVNELNKINRNEVDNRNNSVWEDIEWNSDDNDF</sequence>
<gene>
    <name evidence="3" type="ORF">RS030_6782</name>
</gene>